<dbReference type="EMBL" id="SGPK01000019">
    <property type="protein sequence ID" value="THH11166.1"/>
    <property type="molecule type" value="Genomic_DNA"/>
</dbReference>
<keyword evidence="8" id="KW-1185">Reference proteome</keyword>
<reference evidence="7 8" key="1">
    <citation type="submission" date="2019-02" db="EMBL/GenBank/DDBJ databases">
        <title>Genome sequencing of the rare red list fungi Phellinidium pouzarii.</title>
        <authorList>
            <person name="Buettner E."/>
            <person name="Kellner H."/>
        </authorList>
    </citation>
    <scope>NUCLEOTIDE SEQUENCE [LARGE SCALE GENOMIC DNA]</scope>
    <source>
        <strain evidence="7 8">DSM 108285</strain>
    </source>
</reference>
<evidence type="ECO:0000256" key="1">
    <source>
        <dbReference type="ARBA" id="ARBA00004123"/>
    </source>
</evidence>
<evidence type="ECO:0000313" key="8">
    <source>
        <dbReference type="Proteomes" id="UP000308199"/>
    </source>
</evidence>
<gene>
    <name evidence="7" type="ORF">EW145_g833</name>
</gene>
<sequence length="373" mass="41283">MDRRRALTQRPASNEGIIPFLSNQSLSHEPLICLRLLNDLAMLSESGNSSNNKELQCWAHAASKLAAYRDTYNNQGTLEAMARVNRSISAWPAMSGENGEPLESLETVKATYKKLSSGLTEIKDAAELEAKTIEETLEALSVLIAIRKAPENVMNQGATEKRNKRNRGSSPSSAPATPVPTPINKITLNVKSDRDRTSESPVAQPAQPFKSDAKARSKFYGKQLPLQENRKVAFHQPSTTGEASTWILAVVTRCLNQEKNRYEVQDVEPQEDGQPGLRYTSNLKTMIPLPDPEAAPTDPSHPNAYPIFNAGSTVMALYPDTSCFYRAVVTEVIPAPREGKIHFAKQAYRLRFEDDDDQIHAVPAQWVVEWPGS</sequence>
<dbReference type="PROSITE" id="PS51518">
    <property type="entry name" value="SGF29_C"/>
    <property type="match status" value="1"/>
</dbReference>
<name>A0A4S4LGT6_9AGAM</name>
<accession>A0A4S4LGT6</accession>
<keyword evidence="3" id="KW-0804">Transcription</keyword>
<dbReference type="AlphaFoldDB" id="A0A4S4LGT6"/>
<dbReference type="Pfam" id="PF07039">
    <property type="entry name" value="SGF29_Tudor"/>
    <property type="match status" value="1"/>
</dbReference>
<dbReference type="CDD" id="cd20393">
    <property type="entry name" value="Tudor_SGF29_rpt1"/>
    <property type="match status" value="1"/>
</dbReference>
<dbReference type="InterPro" id="IPR047288">
    <property type="entry name" value="Tudor_SGF29_rpt1"/>
</dbReference>
<keyword evidence="4" id="KW-0539">Nucleus</keyword>
<evidence type="ECO:0000256" key="3">
    <source>
        <dbReference type="ARBA" id="ARBA00023163"/>
    </source>
</evidence>
<keyword evidence="2" id="KW-0805">Transcription regulation</keyword>
<feature type="region of interest" description="Disordered" evidence="5">
    <location>
        <begin position="154"/>
        <end position="216"/>
    </location>
</feature>
<evidence type="ECO:0000256" key="2">
    <source>
        <dbReference type="ARBA" id="ARBA00023015"/>
    </source>
</evidence>
<organism evidence="7 8">
    <name type="scientific">Phellinidium pouzarii</name>
    <dbReference type="NCBI Taxonomy" id="167371"/>
    <lineage>
        <taxon>Eukaryota</taxon>
        <taxon>Fungi</taxon>
        <taxon>Dikarya</taxon>
        <taxon>Basidiomycota</taxon>
        <taxon>Agaricomycotina</taxon>
        <taxon>Agaricomycetes</taxon>
        <taxon>Hymenochaetales</taxon>
        <taxon>Hymenochaetaceae</taxon>
        <taxon>Phellinidium</taxon>
    </lineage>
</organism>
<evidence type="ECO:0000313" key="7">
    <source>
        <dbReference type="EMBL" id="THH11166.1"/>
    </source>
</evidence>
<evidence type="ECO:0000256" key="5">
    <source>
        <dbReference type="SAM" id="MobiDB-lite"/>
    </source>
</evidence>
<protein>
    <recommendedName>
        <fullName evidence="6">SGF29 C-terminal domain-containing protein</fullName>
    </recommendedName>
</protein>
<dbReference type="InterPro" id="IPR010750">
    <property type="entry name" value="SGF29_tudor-like_dom"/>
</dbReference>
<dbReference type="Gene3D" id="2.30.30.140">
    <property type="match status" value="2"/>
</dbReference>
<dbReference type="Proteomes" id="UP000308199">
    <property type="component" value="Unassembled WGS sequence"/>
</dbReference>
<proteinExistence type="predicted"/>
<dbReference type="InterPro" id="IPR037802">
    <property type="entry name" value="SGF29"/>
</dbReference>
<dbReference type="PANTHER" id="PTHR21539">
    <property type="entry name" value="SAGA-ASSOCIATED FACTOR 29"/>
    <property type="match status" value="1"/>
</dbReference>
<dbReference type="PANTHER" id="PTHR21539:SF0">
    <property type="entry name" value="SAGA-ASSOCIATED FACTOR 29"/>
    <property type="match status" value="1"/>
</dbReference>
<dbReference type="GO" id="GO:0000124">
    <property type="term" value="C:SAGA complex"/>
    <property type="evidence" value="ECO:0007669"/>
    <property type="project" value="InterPro"/>
</dbReference>
<comment type="subcellular location">
    <subcellularLocation>
        <location evidence="1">Nucleus</location>
    </subcellularLocation>
</comment>
<feature type="domain" description="SGF29 C-terminal" evidence="6">
    <location>
        <begin position="222"/>
        <end position="373"/>
    </location>
</feature>
<evidence type="ECO:0000259" key="6">
    <source>
        <dbReference type="PROSITE" id="PS51518"/>
    </source>
</evidence>
<dbReference type="CDD" id="cd20394">
    <property type="entry name" value="Tudor_SGF29_rpt2"/>
    <property type="match status" value="1"/>
</dbReference>
<comment type="caution">
    <text evidence="7">The sequence shown here is derived from an EMBL/GenBank/DDBJ whole genome shotgun (WGS) entry which is preliminary data.</text>
</comment>
<dbReference type="GO" id="GO:0005634">
    <property type="term" value="C:nucleus"/>
    <property type="evidence" value="ECO:0007669"/>
    <property type="project" value="UniProtKB-SubCell"/>
</dbReference>
<dbReference type="OrthoDB" id="10265994at2759"/>
<evidence type="ECO:0000256" key="4">
    <source>
        <dbReference type="ARBA" id="ARBA00023242"/>
    </source>
</evidence>
<dbReference type="InterPro" id="IPR047287">
    <property type="entry name" value="Tudor_SGF29_rpt2"/>
</dbReference>